<dbReference type="PROSITE" id="PS50003">
    <property type="entry name" value="PH_DOMAIN"/>
    <property type="match status" value="1"/>
</dbReference>
<keyword evidence="3" id="KW-1185">Reference proteome</keyword>
<name>A0A914X629_9BILA</name>
<dbReference type="WBParaSite" id="PSAMB.scaffold6570size9205.g28769.t1">
    <property type="protein sequence ID" value="PSAMB.scaffold6570size9205.g28769.t1"/>
    <property type="gene ID" value="PSAMB.scaffold6570size9205.g28769"/>
</dbReference>
<dbReference type="InterPro" id="IPR001849">
    <property type="entry name" value="PH_domain"/>
</dbReference>
<feature type="compositionally biased region" description="Basic residues" evidence="1">
    <location>
        <begin position="304"/>
        <end position="313"/>
    </location>
</feature>
<dbReference type="InterPro" id="IPR011993">
    <property type="entry name" value="PH-like_dom_sf"/>
</dbReference>
<dbReference type="SMART" id="SM00233">
    <property type="entry name" value="PH"/>
    <property type="match status" value="1"/>
</dbReference>
<protein>
    <submittedName>
        <fullName evidence="4">PH domain-containing protein</fullName>
    </submittedName>
</protein>
<evidence type="ECO:0000256" key="1">
    <source>
        <dbReference type="SAM" id="MobiDB-lite"/>
    </source>
</evidence>
<evidence type="ECO:0000259" key="2">
    <source>
        <dbReference type="PROSITE" id="PS50003"/>
    </source>
</evidence>
<feature type="domain" description="PH" evidence="2">
    <location>
        <begin position="3"/>
        <end position="127"/>
    </location>
</feature>
<feature type="region of interest" description="Disordered" evidence="1">
    <location>
        <begin position="226"/>
        <end position="254"/>
    </location>
</feature>
<reference evidence="4" key="1">
    <citation type="submission" date="2022-11" db="UniProtKB">
        <authorList>
            <consortium name="WormBaseParasite"/>
        </authorList>
    </citation>
    <scope>IDENTIFICATION</scope>
</reference>
<dbReference type="Gene3D" id="2.30.29.30">
    <property type="entry name" value="Pleckstrin-homology domain (PH domain)/Phosphotyrosine-binding domain (PTB)"/>
    <property type="match status" value="1"/>
</dbReference>
<feature type="compositionally biased region" description="Polar residues" evidence="1">
    <location>
        <begin position="230"/>
        <end position="248"/>
    </location>
</feature>
<sequence>MNVVLYSGRLFRHKRTFLGGHQWKECWIVLRADGQLIVYNNKQCSKIISRSLNVITAKAGLCIGSEALASHHAEQPPAPFGDATVDALYMTLPRPVKKKSASKSLWFYFKSERDLVGWVRAFAKVIGREYVFDAIIKQLHEQERQLQEELEDNGTDMPAVTEQYEESSKHSGLSIRGEAYRQKRGERNFGSIWTRVLHSPPAPTEQVHVEQFVPTESLYETPFRERLVSDSPSTSHDTLSPDNGYHTQTAEEDAHDTALPCEVTVTADVHSQHSESAQPSATRDDQWSSGRASDEEDATGENVHHRHSQPTAD</sequence>
<evidence type="ECO:0000313" key="4">
    <source>
        <dbReference type="WBParaSite" id="PSAMB.scaffold6570size9205.g28769.t1"/>
    </source>
</evidence>
<accession>A0A914X629</accession>
<proteinExistence type="predicted"/>
<feature type="compositionally biased region" description="Polar residues" evidence="1">
    <location>
        <begin position="274"/>
        <end position="291"/>
    </location>
</feature>
<evidence type="ECO:0000313" key="3">
    <source>
        <dbReference type="Proteomes" id="UP000887566"/>
    </source>
</evidence>
<dbReference type="SUPFAM" id="SSF50729">
    <property type="entry name" value="PH domain-like"/>
    <property type="match status" value="1"/>
</dbReference>
<dbReference type="Proteomes" id="UP000887566">
    <property type="component" value="Unplaced"/>
</dbReference>
<feature type="region of interest" description="Disordered" evidence="1">
    <location>
        <begin position="267"/>
        <end position="313"/>
    </location>
</feature>
<organism evidence="3 4">
    <name type="scientific">Plectus sambesii</name>
    <dbReference type="NCBI Taxonomy" id="2011161"/>
    <lineage>
        <taxon>Eukaryota</taxon>
        <taxon>Metazoa</taxon>
        <taxon>Ecdysozoa</taxon>
        <taxon>Nematoda</taxon>
        <taxon>Chromadorea</taxon>
        <taxon>Plectida</taxon>
        <taxon>Plectina</taxon>
        <taxon>Plectoidea</taxon>
        <taxon>Plectidae</taxon>
        <taxon>Plectus</taxon>
    </lineage>
</organism>
<dbReference type="AlphaFoldDB" id="A0A914X629"/>